<dbReference type="RefSeq" id="WP_345489542.1">
    <property type="nucleotide sequence ID" value="NZ_BAAAWU010000001.1"/>
</dbReference>
<dbReference type="Pfam" id="PF01904">
    <property type="entry name" value="DUF72"/>
    <property type="match status" value="1"/>
</dbReference>
<gene>
    <name evidence="2" type="ORF">ACFFTP_07140</name>
</gene>
<accession>A0ABV5QKH9</accession>
<dbReference type="PANTHER" id="PTHR30348:SF4">
    <property type="entry name" value="DUF72 DOMAIN-CONTAINING PROTEIN"/>
    <property type="match status" value="1"/>
</dbReference>
<reference evidence="2 3" key="1">
    <citation type="submission" date="2024-09" db="EMBL/GenBank/DDBJ databases">
        <authorList>
            <person name="Sun Q."/>
            <person name="Mori K."/>
        </authorList>
    </citation>
    <scope>NUCLEOTIDE SEQUENCE [LARGE SCALE GENOMIC DNA]</scope>
    <source>
        <strain evidence="2 3">JCM 4414</strain>
    </source>
</reference>
<organism evidence="2 3">
    <name type="scientific">Streptomyces roseoviridis</name>
    <dbReference type="NCBI Taxonomy" id="67361"/>
    <lineage>
        <taxon>Bacteria</taxon>
        <taxon>Bacillati</taxon>
        <taxon>Actinomycetota</taxon>
        <taxon>Actinomycetes</taxon>
        <taxon>Kitasatosporales</taxon>
        <taxon>Streptomycetaceae</taxon>
        <taxon>Streptomyces</taxon>
    </lineage>
</organism>
<comment type="caution">
    <text evidence="2">The sequence shown here is derived from an EMBL/GenBank/DDBJ whole genome shotgun (WGS) entry which is preliminary data.</text>
</comment>
<evidence type="ECO:0000313" key="2">
    <source>
        <dbReference type="EMBL" id="MFB9553976.1"/>
    </source>
</evidence>
<dbReference type="SUPFAM" id="SSF117396">
    <property type="entry name" value="TM1631-like"/>
    <property type="match status" value="1"/>
</dbReference>
<dbReference type="InterPro" id="IPR036520">
    <property type="entry name" value="UPF0759_sf"/>
</dbReference>
<name>A0ABV5QKH9_9ACTN</name>
<protein>
    <submittedName>
        <fullName evidence="2">DUF72 domain-containing protein</fullName>
    </submittedName>
</protein>
<dbReference type="Proteomes" id="UP001589716">
    <property type="component" value="Unassembled WGS sequence"/>
</dbReference>
<dbReference type="EMBL" id="JBHMCT010000006">
    <property type="protein sequence ID" value="MFB9553976.1"/>
    <property type="molecule type" value="Genomic_DNA"/>
</dbReference>
<evidence type="ECO:0000313" key="3">
    <source>
        <dbReference type="Proteomes" id="UP001589716"/>
    </source>
</evidence>
<dbReference type="InterPro" id="IPR002763">
    <property type="entry name" value="DUF72"/>
</dbReference>
<dbReference type="Gene3D" id="3.20.20.410">
    <property type="entry name" value="Protein of unknown function UPF0759"/>
    <property type="match status" value="1"/>
</dbReference>
<feature type="region of interest" description="Disordered" evidence="1">
    <location>
        <begin position="247"/>
        <end position="269"/>
    </location>
</feature>
<proteinExistence type="predicted"/>
<sequence length="269" mass="30491">MTVFVGTSGWQYRDWRGVLYPEGVPQRLWLEEYARRFAVVENNNAFYRLPDRDTFVHWRERTPDGFVMAVKASRYLTHIKRLKEPEEPVARLLDRAGGLGERLGPVLLQLPPTLKADAGLLDAVLGCFPARVRVAVEPRHPSWWTDEIRGVLCGRGATLCWADRESRPVTPLWRTADWGYLRLHEGRARPRPSYGRQALAAWAERLADAWPEGADVYVFFNNDPGGAAVRNAETFVDLIRARGRTVSLPGDGRAPAETAGQTRRHSSYE</sequence>
<dbReference type="PANTHER" id="PTHR30348">
    <property type="entry name" value="UNCHARACTERIZED PROTEIN YECE"/>
    <property type="match status" value="1"/>
</dbReference>
<evidence type="ECO:0000256" key="1">
    <source>
        <dbReference type="SAM" id="MobiDB-lite"/>
    </source>
</evidence>
<keyword evidence="3" id="KW-1185">Reference proteome</keyword>